<evidence type="ECO:0000313" key="2">
    <source>
        <dbReference type="EMBL" id="KAB7841616.1"/>
    </source>
</evidence>
<dbReference type="AlphaFoldDB" id="A0A5N5W545"/>
<gene>
    <name evidence="2" type="ORF">FRZ00_20115</name>
</gene>
<comment type="caution">
    <text evidence="2">The sequence shown here is derived from an EMBL/GenBank/DDBJ whole genome shotgun (WGS) entry which is preliminary data.</text>
</comment>
<organism evidence="2 3">
    <name type="scientific">Streptomyces mobaraensis</name>
    <name type="common">Streptoverticillium mobaraense</name>
    <dbReference type="NCBI Taxonomy" id="35621"/>
    <lineage>
        <taxon>Bacteria</taxon>
        <taxon>Bacillati</taxon>
        <taxon>Actinomycetota</taxon>
        <taxon>Actinomycetes</taxon>
        <taxon>Kitasatosporales</taxon>
        <taxon>Streptomycetaceae</taxon>
        <taxon>Streptomyces</taxon>
    </lineage>
</organism>
<dbReference type="NCBIfam" id="TIGR01444">
    <property type="entry name" value="fkbM_fam"/>
    <property type="match status" value="1"/>
</dbReference>
<dbReference type="OrthoDB" id="3338469at2"/>
<proteinExistence type="predicted"/>
<sequence length="316" mass="34507">MTVTDRTAWRAALDRRARTTGPGGLAQRLRHPVRTSYPSTRALRRRRHRGAGRPSTVRTFWGQEMTIALPEEVSVALRRRGFVDYDLTAFLLSHLRPGATVLDVGAHIGYYTVLAAALAGPGGTVRAFEPTPSTLTVLRRNAGRFPGVRVVPAAVWSHRDELVLYDHGLGYSAYNSAFEARLPEAVRARIPSVPFTAETVALDDYVRAEGLAPDFVKIDAESAEAHVLAGMRDLLAGGRPVVSLEVGDLEVAGAPPSRTLVDTLTAAGYEPWELRDGTPVPHRPRDHYAYENLLFAPAGRWHTPQDPQEAGPPCTI</sequence>
<dbReference type="Pfam" id="PF05050">
    <property type="entry name" value="Methyltransf_21"/>
    <property type="match status" value="1"/>
</dbReference>
<dbReference type="Proteomes" id="UP000327000">
    <property type="component" value="Unassembled WGS sequence"/>
</dbReference>
<evidence type="ECO:0000313" key="3">
    <source>
        <dbReference type="Proteomes" id="UP000327000"/>
    </source>
</evidence>
<dbReference type="InterPro" id="IPR029063">
    <property type="entry name" value="SAM-dependent_MTases_sf"/>
</dbReference>
<name>A0A5N5W545_STRMB</name>
<dbReference type="Gene3D" id="3.40.50.150">
    <property type="entry name" value="Vaccinia Virus protein VP39"/>
    <property type="match status" value="1"/>
</dbReference>
<dbReference type="PANTHER" id="PTHR34203">
    <property type="entry name" value="METHYLTRANSFERASE, FKBM FAMILY PROTEIN"/>
    <property type="match status" value="1"/>
</dbReference>
<feature type="domain" description="Methyltransferase FkbM" evidence="1">
    <location>
        <begin position="103"/>
        <end position="270"/>
    </location>
</feature>
<dbReference type="PANTHER" id="PTHR34203:SF15">
    <property type="entry name" value="SLL1173 PROTEIN"/>
    <property type="match status" value="1"/>
</dbReference>
<keyword evidence="2" id="KW-0808">Transferase</keyword>
<dbReference type="InterPro" id="IPR052514">
    <property type="entry name" value="SAM-dependent_MTase"/>
</dbReference>
<keyword evidence="2" id="KW-0489">Methyltransferase</keyword>
<dbReference type="GO" id="GO:0032259">
    <property type="term" value="P:methylation"/>
    <property type="evidence" value="ECO:0007669"/>
    <property type="project" value="UniProtKB-KW"/>
</dbReference>
<keyword evidence="3" id="KW-1185">Reference proteome</keyword>
<accession>A0A5N5W545</accession>
<dbReference type="SUPFAM" id="SSF53335">
    <property type="entry name" value="S-adenosyl-L-methionine-dependent methyltransferases"/>
    <property type="match status" value="1"/>
</dbReference>
<reference evidence="2 3" key="1">
    <citation type="journal article" date="2019" name="Microb. Cell Fact.">
        <title>Exploring novel herbicidin analogues by transcriptional regulator overexpression and MS/MS molecular networking.</title>
        <authorList>
            <person name="Shi Y."/>
            <person name="Gu R."/>
            <person name="Li Y."/>
            <person name="Wang X."/>
            <person name="Ren W."/>
            <person name="Li X."/>
            <person name="Wang L."/>
            <person name="Xie Y."/>
            <person name="Hong B."/>
        </authorList>
    </citation>
    <scope>NUCLEOTIDE SEQUENCE [LARGE SCALE GENOMIC DNA]</scope>
    <source>
        <strain evidence="2 3">US-43</strain>
    </source>
</reference>
<dbReference type="EMBL" id="VOKX01000040">
    <property type="protein sequence ID" value="KAB7841616.1"/>
    <property type="molecule type" value="Genomic_DNA"/>
</dbReference>
<dbReference type="GO" id="GO:0008168">
    <property type="term" value="F:methyltransferase activity"/>
    <property type="evidence" value="ECO:0007669"/>
    <property type="project" value="UniProtKB-KW"/>
</dbReference>
<evidence type="ECO:0000259" key="1">
    <source>
        <dbReference type="Pfam" id="PF05050"/>
    </source>
</evidence>
<dbReference type="RefSeq" id="WP_152264427.1">
    <property type="nucleotide sequence ID" value="NZ_VOKX01000040.1"/>
</dbReference>
<dbReference type="InterPro" id="IPR006342">
    <property type="entry name" value="FkbM_mtfrase"/>
</dbReference>
<protein>
    <submittedName>
        <fullName evidence="2">FkbM family methyltransferase</fullName>
    </submittedName>
</protein>